<dbReference type="AlphaFoldDB" id="A0A5C4XNC8"/>
<dbReference type="EMBL" id="VDMN01000001">
    <property type="protein sequence ID" value="TNM64827.1"/>
    <property type="molecule type" value="Genomic_DNA"/>
</dbReference>
<evidence type="ECO:0000256" key="1">
    <source>
        <dbReference type="ARBA" id="ARBA00012528"/>
    </source>
</evidence>
<accession>A0A5C4XNC8</accession>
<evidence type="ECO:0000313" key="4">
    <source>
        <dbReference type="EMBL" id="TNM64827.1"/>
    </source>
</evidence>
<dbReference type="Pfam" id="PF00990">
    <property type="entry name" value="GGDEF"/>
    <property type="match status" value="1"/>
</dbReference>
<evidence type="ECO:0000313" key="5">
    <source>
        <dbReference type="Proteomes" id="UP000311605"/>
    </source>
</evidence>
<evidence type="ECO:0000256" key="2">
    <source>
        <dbReference type="ARBA" id="ARBA00034247"/>
    </source>
</evidence>
<dbReference type="SUPFAM" id="SSF55073">
    <property type="entry name" value="Nucleotide cyclase"/>
    <property type="match status" value="1"/>
</dbReference>
<dbReference type="RefSeq" id="WP_139671377.1">
    <property type="nucleotide sequence ID" value="NZ_VDMN01000001.1"/>
</dbReference>
<keyword evidence="5" id="KW-1185">Reference proteome</keyword>
<dbReference type="GO" id="GO:0052621">
    <property type="term" value="F:diguanylate cyclase activity"/>
    <property type="evidence" value="ECO:0007669"/>
    <property type="project" value="UniProtKB-EC"/>
</dbReference>
<dbReference type="OrthoDB" id="9812260at2"/>
<dbReference type="CDD" id="cd01949">
    <property type="entry name" value="GGDEF"/>
    <property type="match status" value="1"/>
</dbReference>
<comment type="caution">
    <text evidence="4">The sequence shown here is derived from an EMBL/GenBank/DDBJ whole genome shotgun (WGS) entry which is preliminary data.</text>
</comment>
<dbReference type="GO" id="GO:1902201">
    <property type="term" value="P:negative regulation of bacterial-type flagellum-dependent cell motility"/>
    <property type="evidence" value="ECO:0007669"/>
    <property type="project" value="TreeGrafter"/>
</dbReference>
<comment type="catalytic activity">
    <reaction evidence="2">
        <text>2 GTP = 3',3'-c-di-GMP + 2 diphosphate</text>
        <dbReference type="Rhea" id="RHEA:24898"/>
        <dbReference type="ChEBI" id="CHEBI:33019"/>
        <dbReference type="ChEBI" id="CHEBI:37565"/>
        <dbReference type="ChEBI" id="CHEBI:58805"/>
        <dbReference type="EC" id="2.7.7.65"/>
    </reaction>
</comment>
<dbReference type="InterPro" id="IPR029787">
    <property type="entry name" value="Nucleotide_cyclase"/>
</dbReference>
<dbReference type="PANTHER" id="PTHR45138">
    <property type="entry name" value="REGULATORY COMPONENTS OF SENSORY TRANSDUCTION SYSTEM"/>
    <property type="match status" value="1"/>
</dbReference>
<dbReference type="PANTHER" id="PTHR45138:SF9">
    <property type="entry name" value="DIGUANYLATE CYCLASE DGCM-RELATED"/>
    <property type="match status" value="1"/>
</dbReference>
<feature type="domain" description="GGDEF" evidence="3">
    <location>
        <begin position="205"/>
        <end position="340"/>
    </location>
</feature>
<reference evidence="4 5" key="1">
    <citation type="submission" date="2019-06" db="EMBL/GenBank/DDBJ databases">
        <title>The draft genome of Rhizobium smilacinae PTYR-5.</title>
        <authorList>
            <person name="Liu L."/>
            <person name="Li L."/>
            <person name="Zhang X."/>
        </authorList>
    </citation>
    <scope>NUCLEOTIDE SEQUENCE [LARGE SCALE GENOMIC DNA]</scope>
    <source>
        <strain evidence="4 5">PTYR-5</strain>
    </source>
</reference>
<dbReference type="Gene3D" id="3.30.70.270">
    <property type="match status" value="1"/>
</dbReference>
<sequence length="356" mass="39743">MTTISASKPHSGDLMGQIIYAVRSMGVSPIPRNYQLFYEAYIGSNPDLTRELAALGSRATQEDLDIISERYLGGPQAAVIEKANDRLLGELDALLKLLRQEQNSLESYGKLLSETASRINTKSSFSTDIIRSAISLLHQATDDKMVQGEKTVDDMVQRSNEMDQVRRELDEYKRIANTDSLTRLSNRRAFDERLASSFDNQTALPLTALVLADIDNFKKINDNFGHPVGDKILATVASVLRANVRKDVFVARTGGEEFAIIVEGNTPDEVMVICERVRRALETRTFRNSRSGVNYGPVTISLGYSMAVQAADPGELYAQSDAALYYAKNSGRNRSVFFEDSMKSHYISKNWLIYKK</sequence>
<gene>
    <name evidence="4" type="ORF">FHP24_00520</name>
</gene>
<dbReference type="FunFam" id="3.30.70.270:FF:000001">
    <property type="entry name" value="Diguanylate cyclase domain protein"/>
    <property type="match status" value="1"/>
</dbReference>
<dbReference type="GO" id="GO:0005886">
    <property type="term" value="C:plasma membrane"/>
    <property type="evidence" value="ECO:0007669"/>
    <property type="project" value="TreeGrafter"/>
</dbReference>
<dbReference type="NCBIfam" id="TIGR00254">
    <property type="entry name" value="GGDEF"/>
    <property type="match status" value="1"/>
</dbReference>
<protein>
    <recommendedName>
        <fullName evidence="1">diguanylate cyclase</fullName>
        <ecNumber evidence="1">2.7.7.65</ecNumber>
    </recommendedName>
</protein>
<dbReference type="InterPro" id="IPR000160">
    <property type="entry name" value="GGDEF_dom"/>
</dbReference>
<dbReference type="GO" id="GO:0043709">
    <property type="term" value="P:cell adhesion involved in single-species biofilm formation"/>
    <property type="evidence" value="ECO:0007669"/>
    <property type="project" value="TreeGrafter"/>
</dbReference>
<name>A0A5C4XNC8_9HYPH</name>
<proteinExistence type="predicted"/>
<dbReference type="EC" id="2.7.7.65" evidence="1"/>
<dbReference type="Proteomes" id="UP000311605">
    <property type="component" value="Unassembled WGS sequence"/>
</dbReference>
<dbReference type="InterPro" id="IPR050469">
    <property type="entry name" value="Diguanylate_Cyclase"/>
</dbReference>
<dbReference type="SMART" id="SM00267">
    <property type="entry name" value="GGDEF"/>
    <property type="match status" value="1"/>
</dbReference>
<dbReference type="PROSITE" id="PS50887">
    <property type="entry name" value="GGDEF"/>
    <property type="match status" value="1"/>
</dbReference>
<evidence type="ECO:0000259" key="3">
    <source>
        <dbReference type="PROSITE" id="PS50887"/>
    </source>
</evidence>
<dbReference type="InterPro" id="IPR043128">
    <property type="entry name" value="Rev_trsase/Diguanyl_cyclase"/>
</dbReference>
<organism evidence="4 5">
    <name type="scientific">Aliirhizobium smilacinae</name>
    <dbReference type="NCBI Taxonomy" id="1395944"/>
    <lineage>
        <taxon>Bacteria</taxon>
        <taxon>Pseudomonadati</taxon>
        <taxon>Pseudomonadota</taxon>
        <taxon>Alphaproteobacteria</taxon>
        <taxon>Hyphomicrobiales</taxon>
        <taxon>Rhizobiaceae</taxon>
        <taxon>Aliirhizobium</taxon>
    </lineage>
</organism>